<proteinExistence type="predicted"/>
<organism evidence="2">
    <name type="scientific">marine metagenome</name>
    <dbReference type="NCBI Taxonomy" id="408172"/>
    <lineage>
        <taxon>unclassified sequences</taxon>
        <taxon>metagenomes</taxon>
        <taxon>ecological metagenomes</taxon>
    </lineage>
</organism>
<accession>A0A382C0T2</accession>
<gene>
    <name evidence="2" type="ORF">METZ01_LOCUS172226</name>
</gene>
<feature type="transmembrane region" description="Helical" evidence="1">
    <location>
        <begin position="67"/>
        <end position="85"/>
    </location>
</feature>
<reference evidence="2" key="1">
    <citation type="submission" date="2018-05" db="EMBL/GenBank/DDBJ databases">
        <authorList>
            <person name="Lanie J.A."/>
            <person name="Ng W.-L."/>
            <person name="Kazmierczak K.M."/>
            <person name="Andrzejewski T.M."/>
            <person name="Davidsen T.M."/>
            <person name="Wayne K.J."/>
            <person name="Tettelin H."/>
            <person name="Glass J.I."/>
            <person name="Rusch D."/>
            <person name="Podicherti R."/>
            <person name="Tsui H.-C.T."/>
            <person name="Winkler M.E."/>
        </authorList>
    </citation>
    <scope>NUCLEOTIDE SEQUENCE</scope>
</reference>
<protein>
    <submittedName>
        <fullName evidence="2">Uncharacterized protein</fullName>
    </submittedName>
</protein>
<feature type="transmembrane region" description="Helical" evidence="1">
    <location>
        <begin position="37"/>
        <end position="55"/>
    </location>
</feature>
<feature type="transmembrane region" description="Helical" evidence="1">
    <location>
        <begin position="12"/>
        <end position="30"/>
    </location>
</feature>
<keyword evidence="1" id="KW-0472">Membrane</keyword>
<keyword evidence="1" id="KW-0812">Transmembrane</keyword>
<feature type="non-terminal residue" evidence="2">
    <location>
        <position position="159"/>
    </location>
</feature>
<sequence length="159" mass="18329">MNKHDDHLLLWVKIWVEVVAGMMIIISVATGFSLMRLGGWLAFSGGISWISYRIISTENTKRIVLSWQNWPFYIMAGLSLVSLCIRPHSFIDSYSYRLPQILLWLQEGHPWAVPNVDFRINQMPHIWPFLSLVSFLPFGERGIAIPNLISYLMLLGVLK</sequence>
<dbReference type="AlphaFoldDB" id="A0A382C0T2"/>
<name>A0A382C0T2_9ZZZZ</name>
<evidence type="ECO:0000313" key="2">
    <source>
        <dbReference type="EMBL" id="SVB19372.1"/>
    </source>
</evidence>
<evidence type="ECO:0000256" key="1">
    <source>
        <dbReference type="SAM" id="Phobius"/>
    </source>
</evidence>
<keyword evidence="1" id="KW-1133">Transmembrane helix</keyword>
<dbReference type="EMBL" id="UINC01032164">
    <property type="protein sequence ID" value="SVB19372.1"/>
    <property type="molecule type" value="Genomic_DNA"/>
</dbReference>